<evidence type="ECO:0000313" key="2">
    <source>
        <dbReference type="Proteomes" id="UP000247810"/>
    </source>
</evidence>
<dbReference type="STRING" id="1448320.A0A319DZZ8"/>
<evidence type="ECO:0000313" key="1">
    <source>
        <dbReference type="EMBL" id="PYH99767.1"/>
    </source>
</evidence>
<dbReference type="AlphaFoldDB" id="A0A319DZZ8"/>
<dbReference type="VEuPathDB" id="FungiDB:BO71DRAFT_479212"/>
<organism evidence="1 2">
    <name type="scientific">Aspergillus ellipticus CBS 707.79</name>
    <dbReference type="NCBI Taxonomy" id="1448320"/>
    <lineage>
        <taxon>Eukaryota</taxon>
        <taxon>Fungi</taxon>
        <taxon>Dikarya</taxon>
        <taxon>Ascomycota</taxon>
        <taxon>Pezizomycotina</taxon>
        <taxon>Eurotiomycetes</taxon>
        <taxon>Eurotiomycetidae</taxon>
        <taxon>Eurotiales</taxon>
        <taxon>Aspergillaceae</taxon>
        <taxon>Aspergillus</taxon>
        <taxon>Aspergillus subgen. Circumdati</taxon>
    </lineage>
</organism>
<reference evidence="1 2" key="1">
    <citation type="submission" date="2018-02" db="EMBL/GenBank/DDBJ databases">
        <title>The genomes of Aspergillus section Nigri reveals drivers in fungal speciation.</title>
        <authorList>
            <consortium name="DOE Joint Genome Institute"/>
            <person name="Vesth T.C."/>
            <person name="Nybo J."/>
            <person name="Theobald S."/>
            <person name="Brandl J."/>
            <person name="Frisvad J.C."/>
            <person name="Nielsen K.F."/>
            <person name="Lyhne E.K."/>
            <person name="Kogle M.E."/>
            <person name="Kuo A."/>
            <person name="Riley R."/>
            <person name="Clum A."/>
            <person name="Nolan M."/>
            <person name="Lipzen A."/>
            <person name="Salamov A."/>
            <person name="Henrissat B."/>
            <person name="Wiebenga A."/>
            <person name="De vries R.P."/>
            <person name="Grigoriev I.V."/>
            <person name="Mortensen U.H."/>
            <person name="Andersen M.R."/>
            <person name="Baker S.E."/>
        </authorList>
    </citation>
    <scope>NUCLEOTIDE SEQUENCE [LARGE SCALE GENOMIC DNA]</scope>
    <source>
        <strain evidence="1 2">CBS 707.79</strain>
    </source>
</reference>
<accession>A0A319DZZ8</accession>
<keyword evidence="2" id="KW-1185">Reference proteome</keyword>
<sequence length="116" mass="13144">MRLTCGPVGWDGGAVTIQNIGTGTTEWKWEGQPSLVNALKFASDDSWSKEPFYILDRWGKWVLYDNKRILALPQNSHGDEDGLDDDERCDYRAKTITFSSEMGRLGTFMFEGIPSF</sequence>
<proteinExistence type="predicted"/>
<gene>
    <name evidence="1" type="ORF">BO71DRAFT_479212</name>
</gene>
<dbReference type="EMBL" id="KZ825799">
    <property type="protein sequence ID" value="PYH99767.1"/>
    <property type="molecule type" value="Genomic_DNA"/>
</dbReference>
<protein>
    <submittedName>
        <fullName evidence="1">Uncharacterized protein</fullName>
    </submittedName>
</protein>
<name>A0A319DZZ8_9EURO</name>
<dbReference type="Proteomes" id="UP000247810">
    <property type="component" value="Unassembled WGS sequence"/>
</dbReference>